<protein>
    <submittedName>
        <fullName evidence="1">Uncharacterized protein</fullName>
    </submittedName>
</protein>
<name>A0A8X6PZT3_NEPPI</name>
<proteinExistence type="predicted"/>
<reference evidence="1" key="1">
    <citation type="submission" date="2020-08" db="EMBL/GenBank/DDBJ databases">
        <title>Multicomponent nature underlies the extraordinary mechanical properties of spider dragline silk.</title>
        <authorList>
            <person name="Kono N."/>
            <person name="Nakamura H."/>
            <person name="Mori M."/>
            <person name="Yoshida Y."/>
            <person name="Ohtoshi R."/>
            <person name="Malay A.D."/>
            <person name="Moran D.A.P."/>
            <person name="Tomita M."/>
            <person name="Numata K."/>
            <person name="Arakawa K."/>
        </authorList>
    </citation>
    <scope>NUCLEOTIDE SEQUENCE</scope>
</reference>
<sequence>MPSSVEEVSIQNDVFTERKNTQPIDSTISGCHDKKRFAYYFKSSPSEIRDTGSDPERRVGRCGRISLLYKISYQDSRTL</sequence>
<evidence type="ECO:0000313" key="1">
    <source>
        <dbReference type="EMBL" id="GFT91903.1"/>
    </source>
</evidence>
<comment type="caution">
    <text evidence="1">The sequence shown here is derived from an EMBL/GenBank/DDBJ whole genome shotgun (WGS) entry which is preliminary data.</text>
</comment>
<dbReference type="AlphaFoldDB" id="A0A8X6PZT3"/>
<keyword evidence="2" id="KW-1185">Reference proteome</keyword>
<evidence type="ECO:0000313" key="2">
    <source>
        <dbReference type="Proteomes" id="UP000887013"/>
    </source>
</evidence>
<dbReference type="Proteomes" id="UP000887013">
    <property type="component" value="Unassembled WGS sequence"/>
</dbReference>
<accession>A0A8X6PZT3</accession>
<organism evidence="1 2">
    <name type="scientific">Nephila pilipes</name>
    <name type="common">Giant wood spider</name>
    <name type="synonym">Nephila maculata</name>
    <dbReference type="NCBI Taxonomy" id="299642"/>
    <lineage>
        <taxon>Eukaryota</taxon>
        <taxon>Metazoa</taxon>
        <taxon>Ecdysozoa</taxon>
        <taxon>Arthropoda</taxon>
        <taxon>Chelicerata</taxon>
        <taxon>Arachnida</taxon>
        <taxon>Araneae</taxon>
        <taxon>Araneomorphae</taxon>
        <taxon>Entelegynae</taxon>
        <taxon>Araneoidea</taxon>
        <taxon>Nephilidae</taxon>
        <taxon>Nephila</taxon>
    </lineage>
</organism>
<gene>
    <name evidence="1" type="ORF">NPIL_338131</name>
</gene>
<dbReference type="EMBL" id="BMAW01120975">
    <property type="protein sequence ID" value="GFT91903.1"/>
    <property type="molecule type" value="Genomic_DNA"/>
</dbReference>